<dbReference type="OrthoDB" id="9808081at2"/>
<dbReference type="GO" id="GO:0016787">
    <property type="term" value="F:hydrolase activity"/>
    <property type="evidence" value="ECO:0007669"/>
    <property type="project" value="InterPro"/>
</dbReference>
<dbReference type="Pfam" id="PF00149">
    <property type="entry name" value="Metallophos"/>
    <property type="match status" value="1"/>
</dbReference>
<dbReference type="EMBL" id="JGZC01000010">
    <property type="protein sequence ID" value="KFI68986.1"/>
    <property type="molecule type" value="Genomic_DNA"/>
</dbReference>
<gene>
    <name evidence="2" type="ORF">BMERY_0473</name>
</gene>
<dbReference type="STRING" id="78345.BMERY_0473"/>
<proteinExistence type="predicted"/>
<dbReference type="Proteomes" id="UP000029060">
    <property type="component" value="Unassembled WGS sequence"/>
</dbReference>
<protein>
    <submittedName>
        <fullName evidence="2">Ser/Thr phosphatase family protein</fullName>
    </submittedName>
</protein>
<dbReference type="eggNOG" id="COG0420">
    <property type="taxonomic scope" value="Bacteria"/>
</dbReference>
<evidence type="ECO:0000313" key="3">
    <source>
        <dbReference type="Proteomes" id="UP000029060"/>
    </source>
</evidence>
<name>A0A087BD86_9BIFI</name>
<comment type="caution">
    <text evidence="2">The sequence shown here is derived from an EMBL/GenBank/DDBJ whole genome shotgun (WGS) entry which is preliminary data.</text>
</comment>
<organism evidence="2 3">
    <name type="scientific">Bifidobacterium merycicum</name>
    <dbReference type="NCBI Taxonomy" id="78345"/>
    <lineage>
        <taxon>Bacteria</taxon>
        <taxon>Bacillati</taxon>
        <taxon>Actinomycetota</taxon>
        <taxon>Actinomycetes</taxon>
        <taxon>Bifidobacteriales</taxon>
        <taxon>Bifidobacteriaceae</taxon>
        <taxon>Bifidobacterium</taxon>
    </lineage>
</organism>
<accession>A0A087BD86</accession>
<sequence>MICPWIDVIVDKYAIDTIVILGDLLDEWRISAKDQIKAFQLFHHWVKARRDKGLNVIILLGNHDLTYWTDRESNEFRLFRRTCPGFSPASWKDVHPLLHDLDARICYGFRNGKGEQVLATHAGVTQQWHDWWIGRMEELGEKPSGDLAENLQRFFERHPGPFGCMVGTGRGGLDPQMPPSPVWADKRELANDPLADVIQIVGHSPVSKAMQDTHGNWYLDTFSVDSLYRPLGDGSMMIYDVAAGDASEVWECAPPEAFRI</sequence>
<dbReference type="InterPro" id="IPR004843">
    <property type="entry name" value="Calcineurin-like_PHP"/>
</dbReference>
<evidence type="ECO:0000259" key="1">
    <source>
        <dbReference type="Pfam" id="PF00149"/>
    </source>
</evidence>
<dbReference type="InterPro" id="IPR029052">
    <property type="entry name" value="Metallo-depent_PP-like"/>
</dbReference>
<keyword evidence="3" id="KW-1185">Reference proteome</keyword>
<dbReference type="SUPFAM" id="SSF56300">
    <property type="entry name" value="Metallo-dependent phosphatases"/>
    <property type="match status" value="1"/>
</dbReference>
<dbReference type="Gene3D" id="3.60.21.10">
    <property type="match status" value="1"/>
</dbReference>
<dbReference type="RefSeq" id="WP_033522517.1">
    <property type="nucleotide sequence ID" value="NZ_CAMGZS010000015.1"/>
</dbReference>
<evidence type="ECO:0000313" key="2">
    <source>
        <dbReference type="EMBL" id="KFI68986.1"/>
    </source>
</evidence>
<feature type="domain" description="Calcineurin-like phosphoesterase" evidence="1">
    <location>
        <begin position="5"/>
        <end position="203"/>
    </location>
</feature>
<dbReference type="AlphaFoldDB" id="A0A087BD86"/>
<reference evidence="2 3" key="1">
    <citation type="submission" date="2014-03" db="EMBL/GenBank/DDBJ databases">
        <title>Genomics of Bifidobacteria.</title>
        <authorList>
            <person name="Ventura M."/>
            <person name="Milani C."/>
            <person name="Lugli G.A."/>
        </authorList>
    </citation>
    <scope>NUCLEOTIDE SEQUENCE [LARGE SCALE GENOMIC DNA]</scope>
    <source>
        <strain evidence="2 3">LMG 11341</strain>
    </source>
</reference>